<evidence type="ECO:0000256" key="5">
    <source>
        <dbReference type="ARBA" id="ARBA00023134"/>
    </source>
</evidence>
<dbReference type="EMBL" id="PRDS01000002">
    <property type="protein sequence ID" value="PPB81696.1"/>
    <property type="molecule type" value="Genomic_DNA"/>
</dbReference>
<sequence length="643" mass="69394">MRCIVFMGPSQSGKTELVHALSTLEGAQPETEDLGRLKITRFAFMGQEWGAIDLHGGPEDARMAGAALMAADAAVLCVTPETESAVLAAPWLRAVESASVPCFLFINKMDAARSRVRDVVAALQGYSSHPIVLRQIPIREDGRIVGAIDLISERAWRYREGGPSQLIEMPRDAAERENEARAELMEQMSDYDDALLEELIEDHEPGSDALFHIVRRETQERQIVPAFLGAASHRNGVLRLMKALRHEVPEVEVLRDRLGNDRAVAVAFHGQMRKHLGKCVLLRSLGATLHVGDKLAGAGIGGLIGPGGKAGADRIPPGALGLAVKSDHLSAGSVPSPDSAAPAPDWARSCPPSLARIIRPENERDETRLSAALQRLAEIDPMLSVEQDTGSGHPVVRFQGPIHEREVLAILAEEMGLSVATEAPAPRYLETASQSVEHHYRHRKQTGGAGQFADIAFTLRPNSRGSGFEFSETVKGGAVPRNYIPAVEEGFRDALGQGPLGFPVTDIVVTLTDGKHHAVDSSDHAFRTAARMGLREALAKAGPVLLQPINRVTIHVPSVHSGAMVSLISSLKGQVLGFEPHPAHRGWDLFRGLLPASAEEDLVMALGSATQGTAWHQSEFDHYEEIHGKEAERIAKERAKASA</sequence>
<keyword evidence="4" id="KW-0648">Protein biosynthesis</keyword>
<organism evidence="9 10">
    <name type="scientific">Albidovulum inexpectatum</name>
    <dbReference type="NCBI Taxonomy" id="196587"/>
    <lineage>
        <taxon>Bacteria</taxon>
        <taxon>Pseudomonadati</taxon>
        <taxon>Pseudomonadota</taxon>
        <taxon>Alphaproteobacteria</taxon>
        <taxon>Rhodobacterales</taxon>
        <taxon>Paracoccaceae</taxon>
        <taxon>Albidovulum</taxon>
    </lineage>
</organism>
<dbReference type="Gene3D" id="3.30.230.10">
    <property type="match status" value="1"/>
</dbReference>
<dbReference type="SMART" id="SM00838">
    <property type="entry name" value="EFG_C"/>
    <property type="match status" value="1"/>
</dbReference>
<keyword evidence="5" id="KW-0342">GTP-binding</keyword>
<evidence type="ECO:0000259" key="7">
    <source>
        <dbReference type="SMART" id="SM00838"/>
    </source>
</evidence>
<evidence type="ECO:0000313" key="9">
    <source>
        <dbReference type="EMBL" id="PPB81696.1"/>
    </source>
</evidence>
<dbReference type="SUPFAM" id="SSF54211">
    <property type="entry name" value="Ribosomal protein S5 domain 2-like"/>
    <property type="match status" value="1"/>
</dbReference>
<dbReference type="GO" id="GO:0003746">
    <property type="term" value="F:translation elongation factor activity"/>
    <property type="evidence" value="ECO:0007669"/>
    <property type="project" value="UniProtKB-KW"/>
</dbReference>
<dbReference type="GO" id="GO:0003924">
    <property type="term" value="F:GTPase activity"/>
    <property type="evidence" value="ECO:0007669"/>
    <property type="project" value="UniProtKB-ARBA"/>
</dbReference>
<dbReference type="InterPro" id="IPR020568">
    <property type="entry name" value="Ribosomal_Su5_D2-typ_SF"/>
</dbReference>
<keyword evidence="2" id="KW-0547">Nucleotide-binding</keyword>
<dbReference type="InterPro" id="IPR035649">
    <property type="entry name" value="EFG_V"/>
</dbReference>
<comment type="caution">
    <text evidence="9">The sequence shown here is derived from an EMBL/GenBank/DDBJ whole genome shotgun (WGS) entry which is preliminary data.</text>
</comment>
<dbReference type="InterPro" id="IPR027417">
    <property type="entry name" value="P-loop_NTPase"/>
</dbReference>
<accession>A0A2S5JJK8</accession>
<dbReference type="Pfam" id="PF14492">
    <property type="entry name" value="EFG_III"/>
    <property type="match status" value="1"/>
</dbReference>
<dbReference type="NCBIfam" id="NF009379">
    <property type="entry name" value="PRK12740.1-3"/>
    <property type="match status" value="1"/>
</dbReference>
<dbReference type="InterPro" id="IPR005517">
    <property type="entry name" value="Transl_elong_EFG/EF2_IV"/>
</dbReference>
<dbReference type="InterPro" id="IPR041095">
    <property type="entry name" value="EFG_II"/>
</dbReference>
<dbReference type="CDD" id="cd03713">
    <property type="entry name" value="EFG_mtEFG_C"/>
    <property type="match status" value="1"/>
</dbReference>
<dbReference type="Gene3D" id="3.30.70.240">
    <property type="match status" value="1"/>
</dbReference>
<name>A0A2S5JJK8_9RHOB</name>
<dbReference type="SUPFAM" id="SSF52540">
    <property type="entry name" value="P-loop containing nucleoside triphosphate hydrolases"/>
    <property type="match status" value="1"/>
</dbReference>
<evidence type="ECO:0000256" key="6">
    <source>
        <dbReference type="ARBA" id="ARBA00024731"/>
    </source>
</evidence>
<feature type="domain" description="Translation elongation factor EFG/EF2" evidence="8">
    <location>
        <begin position="425"/>
        <end position="542"/>
    </location>
</feature>
<dbReference type="InterPro" id="IPR000640">
    <property type="entry name" value="EFG_V-like"/>
</dbReference>
<keyword evidence="10" id="KW-1185">Reference proteome</keyword>
<dbReference type="InterPro" id="IPR035647">
    <property type="entry name" value="EFG_III/V"/>
</dbReference>
<dbReference type="Pfam" id="PF03764">
    <property type="entry name" value="EFG_IV"/>
    <property type="match status" value="1"/>
</dbReference>
<dbReference type="CDD" id="cd01434">
    <property type="entry name" value="EFG_mtEFG1_IV"/>
    <property type="match status" value="1"/>
</dbReference>
<dbReference type="InterPro" id="IPR014721">
    <property type="entry name" value="Ribsml_uS5_D2-typ_fold_subgr"/>
</dbReference>
<comment type="function">
    <text evidence="6">Catalyzes the GTP-dependent ribosomal translocation step during translation elongation. During this step, the ribosome changes from the pre-translocational (PRE) to the post-translocational (POST) state as the newly formed A-site-bound peptidyl-tRNA and P-site-bound deacylated tRNA move to the P and E sites, respectively. Catalyzes the coordinated movement of the two tRNA molecules, the mRNA and conformational changes in the ribosome.</text>
</comment>
<dbReference type="PANTHER" id="PTHR43261">
    <property type="entry name" value="TRANSLATION ELONGATION FACTOR G-RELATED"/>
    <property type="match status" value="1"/>
</dbReference>
<evidence type="ECO:0000256" key="3">
    <source>
        <dbReference type="ARBA" id="ARBA00022768"/>
    </source>
</evidence>
<dbReference type="GO" id="GO:0005525">
    <property type="term" value="F:GTP binding"/>
    <property type="evidence" value="ECO:0007669"/>
    <property type="project" value="UniProtKB-KW"/>
</dbReference>
<proteinExistence type="predicted"/>
<gene>
    <name evidence="9" type="ORF">LV82_00908</name>
</gene>
<evidence type="ECO:0000256" key="4">
    <source>
        <dbReference type="ARBA" id="ARBA00022917"/>
    </source>
</evidence>
<dbReference type="Gene3D" id="3.40.50.300">
    <property type="entry name" value="P-loop containing nucleotide triphosphate hydrolases"/>
    <property type="match status" value="1"/>
</dbReference>
<dbReference type="GO" id="GO:0032790">
    <property type="term" value="P:ribosome disassembly"/>
    <property type="evidence" value="ECO:0007669"/>
    <property type="project" value="TreeGrafter"/>
</dbReference>
<dbReference type="SUPFAM" id="SSF54980">
    <property type="entry name" value="EF-G C-terminal domain-like"/>
    <property type="match status" value="2"/>
</dbReference>
<dbReference type="Gene3D" id="3.30.70.870">
    <property type="entry name" value="Elongation Factor G (Translational Gtpase), domain 3"/>
    <property type="match status" value="1"/>
</dbReference>
<keyword evidence="3 9" id="KW-0251">Elongation factor</keyword>
<protein>
    <recommendedName>
        <fullName evidence="1">Elongation factor G</fullName>
    </recommendedName>
</protein>
<dbReference type="RefSeq" id="WP_104069522.1">
    <property type="nucleotide sequence ID" value="NZ_PRDS01000002.1"/>
</dbReference>
<dbReference type="Pfam" id="PF00679">
    <property type="entry name" value="EFG_C"/>
    <property type="match status" value="1"/>
</dbReference>
<dbReference type="PANTHER" id="PTHR43261:SF7">
    <property type="entry name" value="ELONGATION FACTOR G-LIKE PROTEIN"/>
    <property type="match status" value="1"/>
</dbReference>
<evidence type="ECO:0000256" key="1">
    <source>
        <dbReference type="ARBA" id="ARBA00017872"/>
    </source>
</evidence>
<feature type="domain" description="Elongation factor EFG" evidence="7">
    <location>
        <begin position="544"/>
        <end position="634"/>
    </location>
</feature>
<dbReference type="Proteomes" id="UP000239736">
    <property type="component" value="Unassembled WGS sequence"/>
</dbReference>
<evidence type="ECO:0000313" key="10">
    <source>
        <dbReference type="Proteomes" id="UP000239736"/>
    </source>
</evidence>
<evidence type="ECO:0000259" key="8">
    <source>
        <dbReference type="SMART" id="SM00889"/>
    </source>
</evidence>
<dbReference type="SMART" id="SM00889">
    <property type="entry name" value="EFG_IV"/>
    <property type="match status" value="1"/>
</dbReference>
<dbReference type="InterPro" id="IPR047872">
    <property type="entry name" value="EFG_IV"/>
</dbReference>
<reference evidence="9 10" key="1">
    <citation type="submission" date="2018-01" db="EMBL/GenBank/DDBJ databases">
        <title>Genomic Encyclopedia of Archaeal and Bacterial Type Strains, Phase II (KMG-II): from individual species to whole genera.</title>
        <authorList>
            <person name="Goeker M."/>
        </authorList>
    </citation>
    <scope>NUCLEOTIDE SEQUENCE [LARGE SCALE GENOMIC DNA]</scope>
    <source>
        <strain evidence="9 10">DSM 12048</strain>
    </source>
</reference>
<dbReference type="OrthoDB" id="9802948at2"/>
<evidence type="ECO:0000256" key="2">
    <source>
        <dbReference type="ARBA" id="ARBA00022741"/>
    </source>
</evidence>
<dbReference type="GO" id="GO:0097216">
    <property type="term" value="F:guanosine tetraphosphate binding"/>
    <property type="evidence" value="ECO:0007669"/>
    <property type="project" value="UniProtKB-ARBA"/>
</dbReference>
<dbReference type="AlphaFoldDB" id="A0A2S5JJK8"/>